<evidence type="ECO:0000313" key="5">
    <source>
        <dbReference type="EMBL" id="MET4579329.1"/>
    </source>
</evidence>
<feature type="domain" description="Glycine zipper 2TM" evidence="4">
    <location>
        <begin position="67"/>
        <end position="108"/>
    </location>
</feature>
<sequence>MIKFQRLGGVCLAVAVAASLAACAGQPYGNSGYPSASQPPYSQPGYSSFATVTNVEMVRAGGSSGVAGAAIGGVAGGVLGNQVGGGSGRTAATVVGAIGGALIGNAVERNSAAGRGADVYRVTVRLDNGGTQSFDYQQAPNVRIGERVRVDGNQLYR</sequence>
<accession>A0ABV2QE74</accession>
<evidence type="ECO:0000256" key="2">
    <source>
        <dbReference type="ARBA" id="ARBA00023136"/>
    </source>
</evidence>
<keyword evidence="5" id="KW-0449">Lipoprotein</keyword>
<evidence type="ECO:0000256" key="1">
    <source>
        <dbReference type="ARBA" id="ARBA00004370"/>
    </source>
</evidence>
<dbReference type="RefSeq" id="WP_354447328.1">
    <property type="nucleotide sequence ID" value="NZ_JBEPSH010000009.1"/>
</dbReference>
<name>A0ABV2QE74_9BURK</name>
<keyword evidence="3" id="KW-0732">Signal</keyword>
<evidence type="ECO:0000256" key="3">
    <source>
        <dbReference type="SAM" id="SignalP"/>
    </source>
</evidence>
<dbReference type="Pfam" id="PF05433">
    <property type="entry name" value="Rick_17kDa_Anti"/>
    <property type="match status" value="1"/>
</dbReference>
<feature type="signal peptide" evidence="3">
    <location>
        <begin position="1"/>
        <end position="24"/>
    </location>
</feature>
<dbReference type="InterPro" id="IPR051407">
    <property type="entry name" value="Bact_OM_lipoprot/Surf_antigen"/>
</dbReference>
<evidence type="ECO:0000313" key="6">
    <source>
        <dbReference type="Proteomes" id="UP001549320"/>
    </source>
</evidence>
<proteinExistence type="predicted"/>
<keyword evidence="2" id="KW-0472">Membrane</keyword>
<dbReference type="Proteomes" id="UP001549320">
    <property type="component" value="Unassembled WGS sequence"/>
</dbReference>
<protein>
    <submittedName>
        <fullName evidence="5">Outer membrane lipoprotein SlyB</fullName>
    </submittedName>
</protein>
<dbReference type="PANTHER" id="PTHR35603">
    <property type="match status" value="1"/>
</dbReference>
<reference evidence="5 6" key="1">
    <citation type="submission" date="2024-06" db="EMBL/GenBank/DDBJ databases">
        <title>Sorghum-associated microbial communities from plants grown in Nebraska, USA.</title>
        <authorList>
            <person name="Schachtman D."/>
        </authorList>
    </citation>
    <scope>NUCLEOTIDE SEQUENCE [LARGE SCALE GENOMIC DNA]</scope>
    <source>
        <strain evidence="5 6">2709</strain>
    </source>
</reference>
<dbReference type="PROSITE" id="PS51257">
    <property type="entry name" value="PROKAR_LIPOPROTEIN"/>
    <property type="match status" value="1"/>
</dbReference>
<comment type="subcellular location">
    <subcellularLocation>
        <location evidence="1">Membrane</location>
    </subcellularLocation>
</comment>
<dbReference type="PANTHER" id="PTHR35603:SF2">
    <property type="entry name" value="OUTER MEMBRANE LIPOPROTEIN"/>
    <property type="match status" value="1"/>
</dbReference>
<organism evidence="5 6">
    <name type="scientific">Ottowia thiooxydans</name>
    <dbReference type="NCBI Taxonomy" id="219182"/>
    <lineage>
        <taxon>Bacteria</taxon>
        <taxon>Pseudomonadati</taxon>
        <taxon>Pseudomonadota</taxon>
        <taxon>Betaproteobacteria</taxon>
        <taxon>Burkholderiales</taxon>
        <taxon>Comamonadaceae</taxon>
        <taxon>Ottowia</taxon>
    </lineage>
</organism>
<feature type="chain" id="PRO_5047497860" evidence="3">
    <location>
        <begin position="25"/>
        <end position="157"/>
    </location>
</feature>
<gene>
    <name evidence="5" type="ORF">ABIE13_004457</name>
</gene>
<comment type="caution">
    <text evidence="5">The sequence shown here is derived from an EMBL/GenBank/DDBJ whole genome shotgun (WGS) entry which is preliminary data.</text>
</comment>
<dbReference type="InterPro" id="IPR008816">
    <property type="entry name" value="Gly_zipper_2TM_dom"/>
</dbReference>
<evidence type="ECO:0000259" key="4">
    <source>
        <dbReference type="Pfam" id="PF05433"/>
    </source>
</evidence>
<dbReference type="EMBL" id="JBEPSH010000009">
    <property type="protein sequence ID" value="MET4579329.1"/>
    <property type="molecule type" value="Genomic_DNA"/>
</dbReference>
<keyword evidence="6" id="KW-1185">Reference proteome</keyword>